<evidence type="ECO:0000259" key="10">
    <source>
        <dbReference type="PROSITE" id="PS50011"/>
    </source>
</evidence>
<accession>A0A9Q0MEW2</accession>
<organism evidence="11 12">
    <name type="scientific">Blomia tropicalis</name>
    <name type="common">Mite</name>
    <dbReference type="NCBI Taxonomy" id="40697"/>
    <lineage>
        <taxon>Eukaryota</taxon>
        <taxon>Metazoa</taxon>
        <taxon>Ecdysozoa</taxon>
        <taxon>Arthropoda</taxon>
        <taxon>Chelicerata</taxon>
        <taxon>Arachnida</taxon>
        <taxon>Acari</taxon>
        <taxon>Acariformes</taxon>
        <taxon>Sarcoptiformes</taxon>
        <taxon>Astigmata</taxon>
        <taxon>Glycyphagoidea</taxon>
        <taxon>Echimyopodidae</taxon>
        <taxon>Blomia</taxon>
    </lineage>
</organism>
<dbReference type="Proteomes" id="UP001142055">
    <property type="component" value="Chromosome 1"/>
</dbReference>
<comment type="catalytic activity">
    <reaction evidence="7">
        <text>L-threonyl-[protein] + ATP = O-phospho-L-threonyl-[protein] + ADP + H(+)</text>
        <dbReference type="Rhea" id="RHEA:46608"/>
        <dbReference type="Rhea" id="RHEA-COMP:11060"/>
        <dbReference type="Rhea" id="RHEA-COMP:11605"/>
        <dbReference type="ChEBI" id="CHEBI:15378"/>
        <dbReference type="ChEBI" id="CHEBI:30013"/>
        <dbReference type="ChEBI" id="CHEBI:30616"/>
        <dbReference type="ChEBI" id="CHEBI:61977"/>
        <dbReference type="ChEBI" id="CHEBI:456216"/>
        <dbReference type="EC" id="2.7.11.1"/>
    </reaction>
</comment>
<dbReference type="PROSITE" id="PS00108">
    <property type="entry name" value="PROTEIN_KINASE_ST"/>
    <property type="match status" value="1"/>
</dbReference>
<dbReference type="PANTHER" id="PTHR43895">
    <property type="entry name" value="CALCIUM/CALMODULIN-DEPENDENT PROTEIN KINASE KINASE-RELATED"/>
    <property type="match status" value="1"/>
</dbReference>
<dbReference type="PROSITE" id="PS50011">
    <property type="entry name" value="PROTEIN_KINASE_DOM"/>
    <property type="match status" value="1"/>
</dbReference>
<evidence type="ECO:0000256" key="7">
    <source>
        <dbReference type="ARBA" id="ARBA00047899"/>
    </source>
</evidence>
<dbReference type="Pfam" id="PF15328">
    <property type="entry name" value="GCOM2"/>
    <property type="match status" value="1"/>
</dbReference>
<dbReference type="InterPro" id="IPR000719">
    <property type="entry name" value="Prot_kinase_dom"/>
</dbReference>
<evidence type="ECO:0000313" key="12">
    <source>
        <dbReference type="Proteomes" id="UP001142055"/>
    </source>
</evidence>
<keyword evidence="6" id="KW-0067">ATP-binding</keyword>
<evidence type="ECO:0000256" key="2">
    <source>
        <dbReference type="ARBA" id="ARBA00022527"/>
    </source>
</evidence>
<dbReference type="GO" id="GO:0007165">
    <property type="term" value="P:signal transduction"/>
    <property type="evidence" value="ECO:0007669"/>
    <property type="project" value="TreeGrafter"/>
</dbReference>
<dbReference type="GO" id="GO:0005634">
    <property type="term" value="C:nucleus"/>
    <property type="evidence" value="ECO:0007669"/>
    <property type="project" value="InterPro"/>
</dbReference>
<evidence type="ECO:0000256" key="3">
    <source>
        <dbReference type="ARBA" id="ARBA00022679"/>
    </source>
</evidence>
<evidence type="ECO:0000256" key="5">
    <source>
        <dbReference type="ARBA" id="ARBA00022777"/>
    </source>
</evidence>
<keyword evidence="4" id="KW-0547">Nucleotide-binding</keyword>
<evidence type="ECO:0000256" key="4">
    <source>
        <dbReference type="ARBA" id="ARBA00022741"/>
    </source>
</evidence>
<evidence type="ECO:0000313" key="11">
    <source>
        <dbReference type="EMBL" id="KAJ6224362.1"/>
    </source>
</evidence>
<dbReference type="Pfam" id="PF00069">
    <property type="entry name" value="Pkinase"/>
    <property type="match status" value="1"/>
</dbReference>
<keyword evidence="5" id="KW-0418">Kinase</keyword>
<dbReference type="PANTHER" id="PTHR43895:SF32">
    <property type="entry name" value="SERINE_THREONINE-PROTEIN KINASE CHK1"/>
    <property type="match status" value="1"/>
</dbReference>
<reference evidence="11" key="1">
    <citation type="submission" date="2022-12" db="EMBL/GenBank/DDBJ databases">
        <title>Genome assemblies of Blomia tropicalis.</title>
        <authorList>
            <person name="Cui Y."/>
        </authorList>
    </citation>
    <scope>NUCLEOTIDE SEQUENCE</scope>
    <source>
        <tissue evidence="11">Adult mites</tissue>
    </source>
</reference>
<evidence type="ECO:0000256" key="1">
    <source>
        <dbReference type="ARBA" id="ARBA00012513"/>
    </source>
</evidence>
<evidence type="ECO:0000256" key="8">
    <source>
        <dbReference type="ARBA" id="ARBA00048679"/>
    </source>
</evidence>
<sequence>MTKKSQLQSSKSKLKLLQSIPKMPSIGPSNSLMLTDESICKNSLDLTAIRTASTDDADPRTFLKVRGYELRNCLGKGAFAAYFFAIKIFELGKVDRFWMEKCLKNEMYISKNLKHQNIILTIEVMKTRHHGFIVMALANGSLKSDMYDVRKKAYTVEQAKTIFRGLINGLMYIHQQNVAHRDLKLENFLLSADRTPMIADFGLAACGSRQSRTTLTQMLRKTPCGTPGYMAPEMFAKVEVREYDAKAVDIFAMGVTLYEMLNFSKPYPETCDEITINKIINQNFRYVVNLPSPLRELISSIKLLSKLDDKGKKITEFREKVINAINLREDIGKTNELLEKFSISKDNVPVKTLRLMEIVNKAEPNPIRFNQTKTIESNSSEILKNFKKENSNSTKDNEANHLTRNIKILNLPESIETLELTTIRNKNAMSEQVLRFVTYRDNEFDESDLDSSDDNDSENCMVHSDKDDYND</sequence>
<name>A0A9Q0MEW2_BLOTA</name>
<protein>
    <recommendedName>
        <fullName evidence="1">non-specific serine/threonine protein kinase</fullName>
        <ecNumber evidence="1">2.7.11.1</ecNumber>
    </recommendedName>
</protein>
<proteinExistence type="predicted"/>
<feature type="domain" description="Protein kinase" evidence="10">
    <location>
        <begin position="68"/>
        <end position="338"/>
    </location>
</feature>
<dbReference type="SUPFAM" id="SSF56112">
    <property type="entry name" value="Protein kinase-like (PK-like)"/>
    <property type="match status" value="1"/>
</dbReference>
<evidence type="ECO:0000256" key="6">
    <source>
        <dbReference type="ARBA" id="ARBA00022840"/>
    </source>
</evidence>
<dbReference type="GO" id="GO:0004674">
    <property type="term" value="F:protein serine/threonine kinase activity"/>
    <property type="evidence" value="ECO:0007669"/>
    <property type="project" value="UniProtKB-KW"/>
</dbReference>
<dbReference type="SMART" id="SM00220">
    <property type="entry name" value="S_TKc"/>
    <property type="match status" value="1"/>
</dbReference>
<keyword evidence="3" id="KW-0808">Transferase</keyword>
<dbReference type="InterPro" id="IPR008271">
    <property type="entry name" value="Ser/Thr_kinase_AS"/>
</dbReference>
<dbReference type="InterPro" id="IPR026213">
    <property type="entry name" value="GRINL1"/>
</dbReference>
<dbReference type="EC" id="2.7.11.1" evidence="1"/>
<keyword evidence="12" id="KW-1185">Reference proteome</keyword>
<feature type="region of interest" description="Disordered" evidence="9">
    <location>
        <begin position="445"/>
        <end position="471"/>
    </location>
</feature>
<dbReference type="GO" id="GO:0006368">
    <property type="term" value="P:transcription elongation by RNA polymerase II"/>
    <property type="evidence" value="ECO:0007669"/>
    <property type="project" value="InterPro"/>
</dbReference>
<dbReference type="InterPro" id="IPR011009">
    <property type="entry name" value="Kinase-like_dom_sf"/>
</dbReference>
<feature type="compositionally biased region" description="Acidic residues" evidence="9">
    <location>
        <begin position="445"/>
        <end position="457"/>
    </location>
</feature>
<dbReference type="AlphaFoldDB" id="A0A9Q0MEW2"/>
<gene>
    <name evidence="11" type="ORF">RDWZM_002907</name>
</gene>
<dbReference type="GO" id="GO:0003711">
    <property type="term" value="F:transcription elongation factor activity"/>
    <property type="evidence" value="ECO:0007669"/>
    <property type="project" value="InterPro"/>
</dbReference>
<dbReference type="Gene3D" id="1.10.510.10">
    <property type="entry name" value="Transferase(Phosphotransferase) domain 1"/>
    <property type="match status" value="1"/>
</dbReference>
<dbReference type="GO" id="GO:0005524">
    <property type="term" value="F:ATP binding"/>
    <property type="evidence" value="ECO:0007669"/>
    <property type="project" value="UniProtKB-KW"/>
</dbReference>
<keyword evidence="2" id="KW-0723">Serine/threonine-protein kinase</keyword>
<comment type="catalytic activity">
    <reaction evidence="8">
        <text>L-seryl-[protein] + ATP = O-phospho-L-seryl-[protein] + ADP + H(+)</text>
        <dbReference type="Rhea" id="RHEA:17989"/>
        <dbReference type="Rhea" id="RHEA-COMP:9863"/>
        <dbReference type="Rhea" id="RHEA-COMP:11604"/>
        <dbReference type="ChEBI" id="CHEBI:15378"/>
        <dbReference type="ChEBI" id="CHEBI:29999"/>
        <dbReference type="ChEBI" id="CHEBI:30616"/>
        <dbReference type="ChEBI" id="CHEBI:83421"/>
        <dbReference type="ChEBI" id="CHEBI:456216"/>
        <dbReference type="EC" id="2.7.11.1"/>
    </reaction>
</comment>
<evidence type="ECO:0000256" key="9">
    <source>
        <dbReference type="SAM" id="MobiDB-lite"/>
    </source>
</evidence>
<comment type="caution">
    <text evidence="11">The sequence shown here is derived from an EMBL/GenBank/DDBJ whole genome shotgun (WGS) entry which is preliminary data.</text>
</comment>
<dbReference type="EMBL" id="JAPWDV010000001">
    <property type="protein sequence ID" value="KAJ6224362.1"/>
    <property type="molecule type" value="Genomic_DNA"/>
</dbReference>